<feature type="compositionally biased region" description="Low complexity" evidence="1">
    <location>
        <begin position="205"/>
        <end position="234"/>
    </location>
</feature>
<name>A0A7X9SBD1_9BACE</name>
<feature type="compositionally biased region" description="Basic and acidic residues" evidence="1">
    <location>
        <begin position="502"/>
        <end position="521"/>
    </location>
</feature>
<organism evidence="3 4">
    <name type="scientific">Bacteroides eggerthii</name>
    <dbReference type="NCBI Taxonomy" id="28111"/>
    <lineage>
        <taxon>Bacteria</taxon>
        <taxon>Pseudomonadati</taxon>
        <taxon>Bacteroidota</taxon>
        <taxon>Bacteroidia</taxon>
        <taxon>Bacteroidales</taxon>
        <taxon>Bacteroidaceae</taxon>
        <taxon>Bacteroides</taxon>
    </lineage>
</organism>
<dbReference type="InterPro" id="IPR025048">
    <property type="entry name" value="DUF3987"/>
</dbReference>
<feature type="region of interest" description="Disordered" evidence="1">
    <location>
        <begin position="198"/>
        <end position="234"/>
    </location>
</feature>
<evidence type="ECO:0000256" key="1">
    <source>
        <dbReference type="SAM" id="MobiDB-lite"/>
    </source>
</evidence>
<dbReference type="Proteomes" id="UP000520291">
    <property type="component" value="Unassembled WGS sequence"/>
</dbReference>
<proteinExistence type="predicted"/>
<evidence type="ECO:0000313" key="4">
    <source>
        <dbReference type="Proteomes" id="UP000520291"/>
    </source>
</evidence>
<evidence type="ECO:0000259" key="2">
    <source>
        <dbReference type="Pfam" id="PF08800"/>
    </source>
</evidence>
<comment type="caution">
    <text evidence="3">The sequence shown here is derived from an EMBL/GenBank/DDBJ whole genome shotgun (WGS) entry which is preliminary data.</text>
</comment>
<evidence type="ECO:0000313" key="3">
    <source>
        <dbReference type="EMBL" id="NME86230.1"/>
    </source>
</evidence>
<dbReference type="InterPro" id="IPR014907">
    <property type="entry name" value="BT4734-like_N"/>
</dbReference>
<gene>
    <name evidence="3" type="ORF">HF841_09375</name>
</gene>
<sequence>MAITCTEGDVKISEFGSVRSKQSQTISLQEYVNKVRSDTFKAQVEEYRRLADQPGHEAEAQAVKDRMPCIVPAGVCSGGHAVKNLVKHSGLLQIDMDHTLLRTAEVCRLLCELPYVTVVHKSFSQNGVRAFVRVAAEDVMRNYEQLYAAVGKAVSRHAAHNYDSKCKILTQPSFYSWDADAYYNPDAETFRMQWGEETGKEADAATDSEAAGAASGTTSVSASGTTSASGATTVSASGATAGAAANSGETANSEGTAGASASSARAAAPGFLTQFLNDFEHRNPFRRGERNDLALKLGRVSRSKGFSKKELEEVISLFIRRYAATDFTAEDIRQRITAGYQFIDSLPQKTEIPGEGSNRVHFPYDPAEPPDAGSDEEDLLEKNNELRAQSPYIPDSAYDGLPQFLKDCVQYASDPRERDITLLGSLNCCSALFPGVSFFYKNALYSSHFYHALVANAAAGKGVVAFILSLLDATQEYYDRQRRDQKKAFEKAQMAWEAEVHQALREHRSPDSDKKPEEPKAKYLKTSSTTSKSCLLEQLATNGELGCHMSSTEINTLISSLAQDYGKYEDILCKAAHHEEISQSYKIDGDPIVVPRPHLALIMSGTPEQFTGFFRSHENGLYSRFLIYTRQLNPHWETCAPGEGRVDLREHFHTLGKKLFEMHKLLLESPTLVTFTPGQWERHTQQFGVWLKSALVEGKEFPTSIVFRHGLLAMRLASILTIFRKWDDYRYAKEYCCTDADFDTAMQIIATVIEHSLLLGTSLPDTGHPPVAMRKFHQFEDVLKKLPRIFSYIDFINAAKELGISVSTAKRYLRKAVEQELVVKQKDKYRKRRKRQGKQGL</sequence>
<dbReference type="EMBL" id="JABAGL010000011">
    <property type="protein sequence ID" value="NME86230.1"/>
    <property type="molecule type" value="Genomic_DNA"/>
</dbReference>
<accession>A0A7X9SBD1</accession>
<protein>
    <submittedName>
        <fullName evidence="3">DUF3987 domain-containing protein</fullName>
    </submittedName>
</protein>
<dbReference type="RefSeq" id="WP_168947632.1">
    <property type="nucleotide sequence ID" value="NZ_JABAGL010000011.1"/>
</dbReference>
<dbReference type="Pfam" id="PF13148">
    <property type="entry name" value="DUF3987"/>
    <property type="match status" value="1"/>
</dbReference>
<dbReference type="Pfam" id="PF08800">
    <property type="entry name" value="BT4734-like_N"/>
    <property type="match status" value="1"/>
</dbReference>
<feature type="domain" description="BT4734-like N-terminal" evidence="2">
    <location>
        <begin position="63"/>
        <end position="183"/>
    </location>
</feature>
<feature type="region of interest" description="Disordered" evidence="1">
    <location>
        <begin position="502"/>
        <end position="526"/>
    </location>
</feature>
<feature type="region of interest" description="Disordered" evidence="1">
    <location>
        <begin position="348"/>
        <end position="377"/>
    </location>
</feature>
<reference evidence="3 4" key="1">
    <citation type="submission" date="2020-04" db="EMBL/GenBank/DDBJ databases">
        <authorList>
            <person name="Hitch T.C.A."/>
            <person name="Wylensek D."/>
            <person name="Clavel T."/>
        </authorList>
    </citation>
    <scope>NUCLEOTIDE SEQUENCE [LARGE SCALE GENOMIC DNA]</scope>
    <source>
        <strain evidence="3 4">WCA3-601-WT-5E</strain>
    </source>
</reference>
<dbReference type="AlphaFoldDB" id="A0A7X9SBD1"/>